<dbReference type="AlphaFoldDB" id="A0A0M0JJV1"/>
<gene>
    <name evidence="2" type="ORF">Ctob_009452</name>
</gene>
<keyword evidence="3" id="KW-1185">Reference proteome</keyword>
<organism evidence="2 3">
    <name type="scientific">Chrysochromulina tobinii</name>
    <dbReference type="NCBI Taxonomy" id="1460289"/>
    <lineage>
        <taxon>Eukaryota</taxon>
        <taxon>Haptista</taxon>
        <taxon>Haptophyta</taxon>
        <taxon>Prymnesiophyceae</taxon>
        <taxon>Prymnesiales</taxon>
        <taxon>Chrysochromulinaceae</taxon>
        <taxon>Chrysochromulina</taxon>
    </lineage>
</organism>
<dbReference type="EMBL" id="JWZX01002804">
    <property type="protein sequence ID" value="KOO26770.1"/>
    <property type="molecule type" value="Genomic_DNA"/>
</dbReference>
<accession>A0A0M0JJV1</accession>
<evidence type="ECO:0000256" key="1">
    <source>
        <dbReference type="SAM" id="MobiDB-lite"/>
    </source>
</evidence>
<name>A0A0M0JJV1_9EUKA</name>
<reference evidence="3" key="1">
    <citation type="journal article" date="2015" name="PLoS Genet.">
        <title>Genome Sequence and Transcriptome Analyses of Chrysochromulina tobin: Metabolic Tools for Enhanced Algal Fitness in the Prominent Order Prymnesiales (Haptophyceae).</title>
        <authorList>
            <person name="Hovde B.T."/>
            <person name="Deodato C.R."/>
            <person name="Hunsperger H.M."/>
            <person name="Ryken S.A."/>
            <person name="Yost W."/>
            <person name="Jha R.K."/>
            <person name="Patterson J."/>
            <person name="Monnat R.J. Jr."/>
            <person name="Barlow S.B."/>
            <person name="Starkenburg S.R."/>
            <person name="Cattolico R.A."/>
        </authorList>
    </citation>
    <scope>NUCLEOTIDE SEQUENCE</scope>
    <source>
        <strain evidence="3">CCMP291</strain>
    </source>
</reference>
<feature type="region of interest" description="Disordered" evidence="1">
    <location>
        <begin position="616"/>
        <end position="638"/>
    </location>
</feature>
<dbReference type="Proteomes" id="UP000037460">
    <property type="component" value="Unassembled WGS sequence"/>
</dbReference>
<dbReference type="OrthoDB" id="10619639at2759"/>
<proteinExistence type="predicted"/>
<protein>
    <submittedName>
        <fullName evidence="2">Uncharacterized protein</fullName>
    </submittedName>
</protein>
<sequence>MDGASTSNASNIASHNKIGDAFLEAIASSNPELAAKWGAKWVSVPEEFACANEIHEFNATFLTSIYLIPKGKTNAGKPLSHDSAIEYWGGMIYDLKRRFQHSTEQSTKVFHVHVKALCLALGRANSAEAARRKFAIKTLWVLCGEADQSKTSKSKYFCFIAGVDHLSDWAIDFGDALVWEKGYRKFNADKKTWLFPDLYQAKSSTTTITDYMKAMQAPGLPGSLQKFQDYAITHDKYGVELPPAPTAKGMRHGACETICIGVPAELAIHVTGHDLTSVGALFNYLNARVALCIPGALLLAGWPGLPYGQTGNGSKYPSLETLVKAGVSMKRLEVMIDELFGFHDFSPPMLLSDGQLRPLMHVTLATMVMYYETRFKSKESEHVLARMRDAYDAKMSTPGSPAHLVLIEWGDALKIQFKIDNAHLFNRKGHDLSEQVVAGLEGLGNNVARMSAQISDLASRALRRDLGGQSEYELADKLASAFFLDCMDNSGNVPVLSDGARRKKECEGVLSALKAMANREEMAVLSLKERDQSAQAHAVSIASAVVSLLVKRLLREYADKGDTKTPGRLATSKVLVNTLDKHLKASKPNVCSSAFAAWRKDPQAPIVGSMTQTITSMFGGKRARSPGSDDEPGSDDDE</sequence>
<evidence type="ECO:0000313" key="2">
    <source>
        <dbReference type="EMBL" id="KOO26770.1"/>
    </source>
</evidence>
<evidence type="ECO:0000313" key="3">
    <source>
        <dbReference type="Proteomes" id="UP000037460"/>
    </source>
</evidence>
<comment type="caution">
    <text evidence="2">The sequence shown here is derived from an EMBL/GenBank/DDBJ whole genome shotgun (WGS) entry which is preliminary data.</text>
</comment>
<feature type="compositionally biased region" description="Acidic residues" evidence="1">
    <location>
        <begin position="628"/>
        <end position="638"/>
    </location>
</feature>